<dbReference type="InterPro" id="IPR000748">
    <property type="entry name" value="PsdUridine_synth_RsuA/RluB/E/F"/>
</dbReference>
<keyword evidence="3 5" id="KW-0413">Isomerase</keyword>
<proteinExistence type="inferred from homology"/>
<dbReference type="GO" id="GO:0003723">
    <property type="term" value="F:RNA binding"/>
    <property type="evidence" value="ECO:0007669"/>
    <property type="project" value="UniProtKB-KW"/>
</dbReference>
<dbReference type="InterPro" id="IPR020094">
    <property type="entry name" value="TruA/RsuA/RluB/E/F_N"/>
</dbReference>
<dbReference type="InterPro" id="IPR042092">
    <property type="entry name" value="PsdUridine_s_RsuA/RluB/E/F_cat"/>
</dbReference>
<dbReference type="Pfam" id="PF01479">
    <property type="entry name" value="S4"/>
    <property type="match status" value="1"/>
</dbReference>
<dbReference type="RefSeq" id="WP_035370002.1">
    <property type="nucleotide sequence ID" value="NZ_LR215050.1"/>
</dbReference>
<comment type="similarity">
    <text evidence="1 5">Belongs to the pseudouridine synthase RsuA family.</text>
</comment>
<dbReference type="PANTHER" id="PTHR47683">
    <property type="entry name" value="PSEUDOURIDINE SYNTHASE FAMILY PROTEIN-RELATED"/>
    <property type="match status" value="1"/>
</dbReference>
<dbReference type="CDD" id="cd00165">
    <property type="entry name" value="S4"/>
    <property type="match status" value="1"/>
</dbReference>
<sequence length="229" mass="26188">MRLDKLLSNLKYGSRKEIKELINGKSVLVNGLLVKDADIQIDPKYDKISINGKEVFYKELIILALYKPVGYLSANTDRMHPVLFDLINEPYSRFELKMAGRLDLDAEGLMLLTTDGELVHRLTNPKHHVDKLYEVTLDKVFNEESKIKLLNGVELIDTDNSSYIAVAKSLEFDGNIASIVIDEGKFHQVKKMFKSVEFEVTRLVRKQIGNLKLDLNPGEYKEVTIEDIF</sequence>
<dbReference type="EC" id="5.4.99.-" evidence="5"/>
<evidence type="ECO:0000313" key="7">
    <source>
        <dbReference type="EMBL" id="VEU83191.1"/>
    </source>
</evidence>
<dbReference type="GO" id="GO:0120159">
    <property type="term" value="F:rRNA pseudouridine synthase activity"/>
    <property type="evidence" value="ECO:0007669"/>
    <property type="project" value="UniProtKB-ARBA"/>
</dbReference>
<dbReference type="KEGG" id="ahk:NCTC10172_01248"/>
<dbReference type="PANTHER" id="PTHR47683:SF4">
    <property type="entry name" value="PSEUDOURIDINE SYNTHASE"/>
    <property type="match status" value="1"/>
</dbReference>
<dbReference type="InterPro" id="IPR020103">
    <property type="entry name" value="PsdUridine_synth_cat_dom_sf"/>
</dbReference>
<accession>A0A449BL42</accession>
<dbReference type="Proteomes" id="UP000290909">
    <property type="component" value="Chromosome"/>
</dbReference>
<evidence type="ECO:0000256" key="4">
    <source>
        <dbReference type="PROSITE-ProRule" id="PRU00182"/>
    </source>
</evidence>
<gene>
    <name evidence="7" type="primary">MCYN0788</name>
    <name evidence="7" type="ORF">NCTC10172_01248</name>
</gene>
<dbReference type="InterPro" id="IPR006145">
    <property type="entry name" value="PsdUridine_synth_RsuA/RluA"/>
</dbReference>
<evidence type="ECO:0000256" key="5">
    <source>
        <dbReference type="RuleBase" id="RU003887"/>
    </source>
</evidence>
<dbReference type="EMBL" id="LR215050">
    <property type="protein sequence ID" value="VEU83191.1"/>
    <property type="molecule type" value="Genomic_DNA"/>
</dbReference>
<dbReference type="PROSITE" id="PS50889">
    <property type="entry name" value="S4"/>
    <property type="match status" value="1"/>
</dbReference>
<dbReference type="InterPro" id="IPR018496">
    <property type="entry name" value="PsdUridine_synth_RsuA/RluB_CS"/>
</dbReference>
<organism evidence="7 8">
    <name type="scientific">Acholeplasma hippikon</name>
    <dbReference type="NCBI Taxonomy" id="264636"/>
    <lineage>
        <taxon>Bacteria</taxon>
        <taxon>Bacillati</taxon>
        <taxon>Mycoplasmatota</taxon>
        <taxon>Mollicutes</taxon>
        <taxon>Acholeplasmatales</taxon>
        <taxon>Acholeplasmataceae</taxon>
        <taxon>Acholeplasma</taxon>
    </lineage>
</organism>
<dbReference type="InterPro" id="IPR002942">
    <property type="entry name" value="S4_RNA-bd"/>
</dbReference>
<feature type="domain" description="RNA-binding S4" evidence="6">
    <location>
        <begin position="1"/>
        <end position="61"/>
    </location>
</feature>
<dbReference type="NCBIfam" id="TIGR00093">
    <property type="entry name" value="pseudouridine synthase"/>
    <property type="match status" value="1"/>
</dbReference>
<evidence type="ECO:0000256" key="1">
    <source>
        <dbReference type="ARBA" id="ARBA00008348"/>
    </source>
</evidence>
<name>A0A449BL42_9MOLU</name>
<keyword evidence="2 4" id="KW-0694">RNA-binding</keyword>
<dbReference type="AlphaFoldDB" id="A0A449BL42"/>
<evidence type="ECO:0000256" key="3">
    <source>
        <dbReference type="ARBA" id="ARBA00023235"/>
    </source>
</evidence>
<dbReference type="InterPro" id="IPR050343">
    <property type="entry name" value="RsuA_PseudoU_synthase"/>
</dbReference>
<evidence type="ECO:0000256" key="2">
    <source>
        <dbReference type="ARBA" id="ARBA00022884"/>
    </source>
</evidence>
<dbReference type="Gene3D" id="3.30.70.1560">
    <property type="entry name" value="Alpha-L RNA-binding motif"/>
    <property type="match status" value="1"/>
</dbReference>
<dbReference type="SUPFAM" id="SSF55174">
    <property type="entry name" value="Alpha-L RNA-binding motif"/>
    <property type="match status" value="1"/>
</dbReference>
<dbReference type="InterPro" id="IPR036986">
    <property type="entry name" value="S4_RNA-bd_sf"/>
</dbReference>
<dbReference type="SUPFAM" id="SSF55120">
    <property type="entry name" value="Pseudouridine synthase"/>
    <property type="match status" value="1"/>
</dbReference>
<dbReference type="SMART" id="SM00363">
    <property type="entry name" value="S4"/>
    <property type="match status" value="1"/>
</dbReference>
<evidence type="ECO:0000259" key="6">
    <source>
        <dbReference type="SMART" id="SM00363"/>
    </source>
</evidence>
<keyword evidence="8" id="KW-1185">Reference proteome</keyword>
<dbReference type="GO" id="GO:0000455">
    <property type="term" value="P:enzyme-directed rRNA pseudouridine synthesis"/>
    <property type="evidence" value="ECO:0007669"/>
    <property type="project" value="UniProtKB-ARBA"/>
</dbReference>
<dbReference type="Pfam" id="PF00849">
    <property type="entry name" value="PseudoU_synth_2"/>
    <property type="match status" value="1"/>
</dbReference>
<reference evidence="7 8" key="1">
    <citation type="submission" date="2019-01" db="EMBL/GenBank/DDBJ databases">
        <authorList>
            <consortium name="Pathogen Informatics"/>
        </authorList>
    </citation>
    <scope>NUCLEOTIDE SEQUENCE [LARGE SCALE GENOMIC DNA]</scope>
    <source>
        <strain evidence="7 8">NCTC10172</strain>
    </source>
</reference>
<evidence type="ECO:0000313" key="8">
    <source>
        <dbReference type="Proteomes" id="UP000290909"/>
    </source>
</evidence>
<protein>
    <recommendedName>
        <fullName evidence="5">Pseudouridine synthase</fullName>
        <ecNumber evidence="5">5.4.99.-</ecNumber>
    </recommendedName>
</protein>
<dbReference type="STRING" id="1408416.GCA_000702765_01271"/>
<dbReference type="Gene3D" id="3.10.290.10">
    <property type="entry name" value="RNA-binding S4 domain"/>
    <property type="match status" value="1"/>
</dbReference>
<dbReference type="PROSITE" id="PS01149">
    <property type="entry name" value="PSI_RSU"/>
    <property type="match status" value="1"/>
</dbReference>
<dbReference type="Gene3D" id="3.30.70.580">
    <property type="entry name" value="Pseudouridine synthase I, catalytic domain, N-terminal subdomain"/>
    <property type="match status" value="1"/>
</dbReference>